<gene>
    <name evidence="1" type="ORF">ACI1P1_03795</name>
</gene>
<proteinExistence type="predicted"/>
<sequence length="677" mass="71985">MKIRSLYLKLLVFLLPCLILSFGLVSGISYFFAQRSLSNSVEDTALAIGQDYSHRIQGFINEAVIQSADFASVPGLQDVSNLWNVVHVLQDNKKRSGYLESMFFVFPDGTGVRSDATSMSMADMDFFKTVVETKQPAVSSLQISSTTGKPAFYVAVPVLNGEKLNGVLTGSFALDKLGELMKGLTFMDTGYGMLADANGDIIVHPAMPELAGKLKLTEKEIAPELQVKQKQLDNRLLTLFKSAADSGSQMRGTYKFVDGVTHISVFTPFDLPGGNRWMMMVTAPADEVNRELSSLAVSILVISLLCLVLAAAAIAYISRLIAKPITVIRDDCKMLASGNLQEQARQIRSEDEIGQLADGFRDMRTTLRGLITRVYAQSEQVAASSQEVTASAHQSSVAVNQVVESFTSIVQGSERQAVSVNRLNEVAEDLFAHTSQIAEAADNAAEVARKTSESANTGSGTVAETLAQIHAVGSGSDKIGVAMDELDRNFAEISKIVGIISSISGQTNLLALNASIEAARAGEHGRGFAVVASEVRSLAEESSGAASQITALIARNQASLSQALSVTKDGRDSIVSAIRLADETNQSFSLIKESVLGLSEQVASISQSIGKIVRGAEVLAEAAKDTDDASHTALMESAAVSATTQELSAAMEEIAASSQSLAVLAGELQSELSKFSL</sequence>
<dbReference type="EMBL" id="JBJURJ010000002">
    <property type="protein sequence ID" value="MFM9327418.1"/>
    <property type="molecule type" value="Genomic_DNA"/>
</dbReference>
<dbReference type="Proteomes" id="UP001631969">
    <property type="component" value="Unassembled WGS sequence"/>
</dbReference>
<evidence type="ECO:0000313" key="1">
    <source>
        <dbReference type="EMBL" id="MFM9327418.1"/>
    </source>
</evidence>
<comment type="caution">
    <text evidence="1">The sequence shown here is derived from an EMBL/GenBank/DDBJ whole genome shotgun (WGS) entry which is preliminary data.</text>
</comment>
<accession>A0ACC7NS09</accession>
<protein>
    <submittedName>
        <fullName evidence="1">Methyl-accepting chemotaxis protein</fullName>
    </submittedName>
</protein>
<keyword evidence="2" id="KW-1185">Reference proteome</keyword>
<organism evidence="1 2">
    <name type="scientific">Paenibacillus mesotrionivorans</name>
    <dbReference type="NCBI Taxonomy" id="3160968"/>
    <lineage>
        <taxon>Bacteria</taxon>
        <taxon>Bacillati</taxon>
        <taxon>Bacillota</taxon>
        <taxon>Bacilli</taxon>
        <taxon>Bacillales</taxon>
        <taxon>Paenibacillaceae</taxon>
        <taxon>Paenibacillus</taxon>
    </lineage>
</organism>
<name>A0ACC7NS09_9BACL</name>
<reference evidence="1" key="1">
    <citation type="submission" date="2024-12" db="EMBL/GenBank/DDBJ databases">
        <authorList>
            <person name="Wu N."/>
        </authorList>
    </citation>
    <scope>NUCLEOTIDE SEQUENCE</scope>
    <source>
        <strain evidence="1">P15</strain>
    </source>
</reference>
<evidence type="ECO:0000313" key="2">
    <source>
        <dbReference type="Proteomes" id="UP001631969"/>
    </source>
</evidence>